<dbReference type="InterPro" id="IPR017853">
    <property type="entry name" value="GH"/>
</dbReference>
<dbReference type="SUPFAM" id="SSF49785">
    <property type="entry name" value="Galactose-binding domain-like"/>
    <property type="match status" value="1"/>
</dbReference>
<feature type="domain" description="Beta-mannosidase-like galactose-binding" evidence="9">
    <location>
        <begin position="8"/>
        <end position="174"/>
    </location>
</feature>
<evidence type="ECO:0000313" key="10">
    <source>
        <dbReference type="EMBL" id="MXU65995.1"/>
    </source>
</evidence>
<evidence type="ECO:0000256" key="3">
    <source>
        <dbReference type="ARBA" id="ARBA00012754"/>
    </source>
</evidence>
<dbReference type="GO" id="GO:0006516">
    <property type="term" value="P:glycoprotein catabolic process"/>
    <property type="evidence" value="ECO:0007669"/>
    <property type="project" value="TreeGrafter"/>
</dbReference>
<organism evidence="10 11">
    <name type="scientific">Oceanomicrobium pacificus</name>
    <dbReference type="NCBI Taxonomy" id="2692916"/>
    <lineage>
        <taxon>Bacteria</taxon>
        <taxon>Pseudomonadati</taxon>
        <taxon>Pseudomonadota</taxon>
        <taxon>Alphaproteobacteria</taxon>
        <taxon>Rhodobacterales</taxon>
        <taxon>Paracoccaceae</taxon>
        <taxon>Oceanomicrobium</taxon>
    </lineage>
</organism>
<dbReference type="Proteomes" id="UP000436016">
    <property type="component" value="Unassembled WGS sequence"/>
</dbReference>
<keyword evidence="5" id="KW-0325">Glycoprotein</keyword>
<sequence length="813" mass="89840">MINLAGTWTLRDAQGEFDLTMSLPGDVHSTLTAAGLIPEPYAGRNEYDVRWVADRDWTLSRRFSCDGSGPMWLELSELDTVATVRINGQMVLEADNQHRLYRLAVGHAVKPGENEIEITIHACLDEARRRYESLPFPVPYSTDNNPLPHGNMLRKVQCDFGWDWNIALAPLGVHGHVRLVEDTGLTIDRVVPVQTHADGDVRLDIAVHVTADADGVQDWSCRLAAPDGTEQQIEGRADLRRGVQVLDLVLEVDTPALWWPAGQGDQPLYGLEVAVGQERDCRRIGLRDITLITTPDAVGARFALSVNGREIFCKGANWIPADALPGRITAEGIADLLDSAVAANMNMIRVWGGGRYESDTFYDACDERGLLVWQDFMFACSLYPSTDGFLASVAAEVRDQVGRLNHRASIALWCGDNELLGALTWFEEPLKDRDRYLVSYDRLNRTIETALKETAPDAIWWPSSPSPGLLSFGDAWHNDSSGDMHFWSVWHEGKSFDAYRAVRPRFCSEFGFQSFPSMDVVRRFAEPADRNIASPVLESHQKNAGGNARIAETMFRYFRFPTRFDDFVYVSQVQQAEAIRTAVDGWRALKPHCMGTLYWQLNDTWPVASWASLDHGGGWKLLHHAARHFYAPLTAVVLPEDGRYRVVAVSDLPAPAEISVEVFALSMSGGMRSLAMLTATVPTDRADEIGHVPADALGSDEVLVARVTSAHAPERLVVEAPRPFKGYDLPDPDIRTDVAADGDGWAITLTAARPAFFVAIEPGQAGRLSDNMLTLLPDRPVTVHFAPSAAGDAPVPTIRSLYSATCQTEQEIA</sequence>
<keyword evidence="4 10" id="KW-0378">Hydrolase</keyword>
<name>A0A6B0TW81_9RHOB</name>
<dbReference type="Pfam" id="PF22666">
    <property type="entry name" value="Glyco_hydro_2_N2"/>
    <property type="match status" value="1"/>
</dbReference>
<dbReference type="Gene3D" id="2.60.120.260">
    <property type="entry name" value="Galactose-binding domain-like"/>
    <property type="match status" value="1"/>
</dbReference>
<dbReference type="AlphaFoldDB" id="A0A6B0TW81"/>
<dbReference type="PANTHER" id="PTHR43730:SF1">
    <property type="entry name" value="BETA-MANNOSIDASE"/>
    <property type="match status" value="1"/>
</dbReference>
<dbReference type="InterPro" id="IPR041625">
    <property type="entry name" value="Beta-mannosidase_Ig"/>
</dbReference>
<dbReference type="GO" id="GO:0004567">
    <property type="term" value="F:beta-mannosidase activity"/>
    <property type="evidence" value="ECO:0007669"/>
    <property type="project" value="UniProtKB-EC"/>
</dbReference>
<dbReference type="InterPro" id="IPR050887">
    <property type="entry name" value="Beta-mannosidase_GH2"/>
</dbReference>
<dbReference type="InterPro" id="IPR008979">
    <property type="entry name" value="Galactose-bd-like_sf"/>
</dbReference>
<dbReference type="Pfam" id="PF17753">
    <property type="entry name" value="Ig_mannosidase"/>
    <property type="match status" value="1"/>
</dbReference>
<dbReference type="PANTHER" id="PTHR43730">
    <property type="entry name" value="BETA-MANNOSIDASE"/>
    <property type="match status" value="1"/>
</dbReference>
<dbReference type="Gene3D" id="2.60.40.10">
    <property type="entry name" value="Immunoglobulins"/>
    <property type="match status" value="2"/>
</dbReference>
<dbReference type="InterPro" id="IPR006102">
    <property type="entry name" value="Ig-like_GH2"/>
</dbReference>
<dbReference type="RefSeq" id="WP_160854986.1">
    <property type="nucleotide sequence ID" value="NZ_WUWG01000003.1"/>
</dbReference>
<keyword evidence="11" id="KW-1185">Reference proteome</keyword>
<dbReference type="FunFam" id="3.20.20.80:FF:000050">
    <property type="entry name" value="Beta-mannosidase B"/>
    <property type="match status" value="1"/>
</dbReference>
<evidence type="ECO:0000256" key="5">
    <source>
        <dbReference type="ARBA" id="ARBA00023180"/>
    </source>
</evidence>
<dbReference type="InterPro" id="IPR054593">
    <property type="entry name" value="Beta-mannosidase-like_N2"/>
</dbReference>
<dbReference type="GO" id="GO:0005975">
    <property type="term" value="P:carbohydrate metabolic process"/>
    <property type="evidence" value="ECO:0007669"/>
    <property type="project" value="InterPro"/>
</dbReference>
<dbReference type="EC" id="3.2.1.25" evidence="3"/>
<dbReference type="Pfam" id="PF00703">
    <property type="entry name" value="Glyco_hydro_2"/>
    <property type="match status" value="1"/>
</dbReference>
<protein>
    <recommendedName>
        <fullName evidence="3">beta-mannosidase</fullName>
        <ecNumber evidence="3">3.2.1.25</ecNumber>
    </recommendedName>
</protein>
<evidence type="ECO:0000313" key="11">
    <source>
        <dbReference type="Proteomes" id="UP000436016"/>
    </source>
</evidence>
<proteinExistence type="inferred from homology"/>
<evidence type="ECO:0000256" key="1">
    <source>
        <dbReference type="ARBA" id="ARBA00000829"/>
    </source>
</evidence>
<evidence type="ECO:0000256" key="6">
    <source>
        <dbReference type="ARBA" id="ARBA00023295"/>
    </source>
</evidence>
<dbReference type="EMBL" id="WUWG01000003">
    <property type="protein sequence ID" value="MXU65995.1"/>
    <property type="molecule type" value="Genomic_DNA"/>
</dbReference>
<gene>
    <name evidence="10" type="ORF">GSH16_11085</name>
</gene>
<feature type="domain" description="Beta-mannosidase Ig-fold" evidence="8">
    <location>
        <begin position="729"/>
        <end position="803"/>
    </location>
</feature>
<comment type="catalytic activity">
    <reaction evidence="1">
        <text>Hydrolysis of terminal, non-reducing beta-D-mannose residues in beta-D-mannosides.</text>
        <dbReference type="EC" id="3.2.1.25"/>
    </reaction>
</comment>
<keyword evidence="6" id="KW-0326">Glycosidase</keyword>
<dbReference type="InterPro" id="IPR036156">
    <property type="entry name" value="Beta-gal/glucu_dom_sf"/>
</dbReference>
<evidence type="ECO:0000256" key="2">
    <source>
        <dbReference type="ARBA" id="ARBA00007401"/>
    </source>
</evidence>
<evidence type="ECO:0000259" key="9">
    <source>
        <dbReference type="Pfam" id="PF22666"/>
    </source>
</evidence>
<feature type="domain" description="Glycoside hydrolase family 2 immunoglobulin-like beta-sandwich" evidence="7">
    <location>
        <begin position="193"/>
        <end position="287"/>
    </location>
</feature>
<reference evidence="10 11" key="1">
    <citation type="submission" date="2019-12" db="EMBL/GenBank/DDBJ databases">
        <title>Strain KN286 was isolated from seawater, which was collected from Caroline Seamount in the tropical western Pacific.</title>
        <authorList>
            <person name="Wang Q."/>
        </authorList>
    </citation>
    <scope>NUCLEOTIDE SEQUENCE [LARGE SCALE GENOMIC DNA]</scope>
    <source>
        <strain evidence="10 11">KN286</strain>
    </source>
</reference>
<dbReference type="SUPFAM" id="SSF49303">
    <property type="entry name" value="beta-Galactosidase/glucuronidase domain"/>
    <property type="match status" value="2"/>
</dbReference>
<evidence type="ECO:0000256" key="4">
    <source>
        <dbReference type="ARBA" id="ARBA00022801"/>
    </source>
</evidence>
<dbReference type="SUPFAM" id="SSF51445">
    <property type="entry name" value="(Trans)glycosidases"/>
    <property type="match status" value="1"/>
</dbReference>
<evidence type="ECO:0000259" key="8">
    <source>
        <dbReference type="Pfam" id="PF17753"/>
    </source>
</evidence>
<dbReference type="InterPro" id="IPR013783">
    <property type="entry name" value="Ig-like_fold"/>
</dbReference>
<comment type="caution">
    <text evidence="10">The sequence shown here is derived from an EMBL/GenBank/DDBJ whole genome shotgun (WGS) entry which is preliminary data.</text>
</comment>
<accession>A0A6B0TW81</accession>
<evidence type="ECO:0000259" key="7">
    <source>
        <dbReference type="Pfam" id="PF00703"/>
    </source>
</evidence>
<comment type="similarity">
    <text evidence="2">Belongs to the glycosyl hydrolase 2 family.</text>
</comment>
<dbReference type="Gene3D" id="3.20.20.80">
    <property type="entry name" value="Glycosidases"/>
    <property type="match status" value="1"/>
</dbReference>